<evidence type="ECO:0000313" key="6">
    <source>
        <dbReference type="Proteomes" id="UP001155483"/>
    </source>
</evidence>
<proteinExistence type="inferred from homology"/>
<dbReference type="GO" id="GO:0016805">
    <property type="term" value="F:dipeptidase activity"/>
    <property type="evidence" value="ECO:0007669"/>
    <property type="project" value="UniProtKB-KW"/>
</dbReference>
<protein>
    <submittedName>
        <fullName evidence="5">Dipeptidase PepE</fullName>
        <ecNumber evidence="5">3.4.13.21</ecNumber>
    </submittedName>
</protein>
<evidence type="ECO:0000256" key="1">
    <source>
        <dbReference type="ARBA" id="ARBA00006534"/>
    </source>
</evidence>
<comment type="similarity">
    <text evidence="1">Belongs to the peptidase S51 family.</text>
</comment>
<comment type="caution">
    <text evidence="5">The sequence shown here is derived from an EMBL/GenBank/DDBJ whole genome shotgun (WGS) entry which is preliminary data.</text>
</comment>
<keyword evidence="6" id="KW-1185">Reference proteome</keyword>
<reference evidence="5" key="2">
    <citation type="submission" date="2023-04" db="EMBL/GenBank/DDBJ databases">
        <title>Paracnuella aquatica gen. nov., sp. nov., a member of the family Chitinophagaceae isolated from a hot spring.</title>
        <authorList>
            <person name="Wang C."/>
        </authorList>
    </citation>
    <scope>NUCLEOTIDE SEQUENCE</scope>
    <source>
        <strain evidence="5">LB-8</strain>
    </source>
</reference>
<dbReference type="SUPFAM" id="SSF52317">
    <property type="entry name" value="Class I glutamine amidotransferase-like"/>
    <property type="match status" value="1"/>
</dbReference>
<dbReference type="Pfam" id="PF03575">
    <property type="entry name" value="Peptidase_S51"/>
    <property type="match status" value="1"/>
</dbReference>
<keyword evidence="3 5" id="KW-0378">Hydrolase</keyword>
<dbReference type="GO" id="GO:0008236">
    <property type="term" value="F:serine-type peptidase activity"/>
    <property type="evidence" value="ECO:0007669"/>
    <property type="project" value="UniProtKB-KW"/>
</dbReference>
<keyword evidence="4" id="KW-0720">Serine protease</keyword>
<keyword evidence="2" id="KW-0645">Protease</keyword>
<dbReference type="PANTHER" id="PTHR20842:SF0">
    <property type="entry name" value="ALPHA-ASPARTYL DIPEPTIDASE"/>
    <property type="match status" value="1"/>
</dbReference>
<dbReference type="InterPro" id="IPR005320">
    <property type="entry name" value="Peptidase_S51"/>
</dbReference>
<dbReference type="Gene3D" id="3.40.50.880">
    <property type="match status" value="1"/>
</dbReference>
<dbReference type="RefSeq" id="WP_279299422.1">
    <property type="nucleotide sequence ID" value="NZ_JAOTIF010000026.1"/>
</dbReference>
<dbReference type="EMBL" id="JAOTIF010000026">
    <property type="protein sequence ID" value="MCU7551985.1"/>
    <property type="molecule type" value="Genomic_DNA"/>
</dbReference>
<dbReference type="Proteomes" id="UP001155483">
    <property type="component" value="Unassembled WGS sequence"/>
</dbReference>
<dbReference type="EC" id="3.4.13.21" evidence="5"/>
<evidence type="ECO:0000256" key="3">
    <source>
        <dbReference type="ARBA" id="ARBA00022801"/>
    </source>
</evidence>
<evidence type="ECO:0000256" key="2">
    <source>
        <dbReference type="ARBA" id="ARBA00022670"/>
    </source>
</evidence>
<reference evidence="5" key="1">
    <citation type="submission" date="2022-09" db="EMBL/GenBank/DDBJ databases">
        <authorList>
            <person name="Yuan C."/>
            <person name="Ke Z."/>
        </authorList>
    </citation>
    <scope>NUCLEOTIDE SEQUENCE</scope>
    <source>
        <strain evidence="5">LB-8</strain>
    </source>
</reference>
<organism evidence="5 6">
    <name type="scientific">Paraflavisolibacter caeni</name>
    <dbReference type="NCBI Taxonomy" id="2982496"/>
    <lineage>
        <taxon>Bacteria</taxon>
        <taxon>Pseudomonadati</taxon>
        <taxon>Bacteroidota</taxon>
        <taxon>Chitinophagia</taxon>
        <taxon>Chitinophagales</taxon>
        <taxon>Chitinophagaceae</taxon>
        <taxon>Paraflavisolibacter</taxon>
    </lineage>
</organism>
<keyword evidence="5" id="KW-0224">Dipeptidase</keyword>
<dbReference type="GO" id="GO:0006508">
    <property type="term" value="P:proteolysis"/>
    <property type="evidence" value="ECO:0007669"/>
    <property type="project" value="UniProtKB-KW"/>
</dbReference>
<dbReference type="PANTHER" id="PTHR20842">
    <property type="entry name" value="PROTEASE S51 ALPHA-ASPARTYL DIPEPTIDASE"/>
    <property type="match status" value="1"/>
</dbReference>
<accession>A0A9X2XZB3</accession>
<evidence type="ECO:0000256" key="4">
    <source>
        <dbReference type="ARBA" id="ARBA00022825"/>
    </source>
</evidence>
<dbReference type="InterPro" id="IPR029062">
    <property type="entry name" value="Class_I_gatase-like"/>
</dbReference>
<gene>
    <name evidence="5" type="primary">pepE</name>
    <name evidence="5" type="ORF">OCK74_22890</name>
</gene>
<dbReference type="AlphaFoldDB" id="A0A9X2XZB3"/>
<dbReference type="CDD" id="cd03146">
    <property type="entry name" value="GAT1_Peptidase_E"/>
    <property type="match status" value="1"/>
</dbReference>
<sequence>MTDIIKKAYIDHTIIPLASNSYYCMVSLLAISSSRAGNSGYLEHAAPLIQDFLGARILKVAFIPFASVDRDYEQYGSMVRQGLSHLPLEIQVVQEDGGEQVLEGSDVIMVGGGNTFKLLHDLYQSGLFNVIRDRVKNGMPYVGWSAGANLTGLTIGTTNDMPIIQPQSFSALGLLPFQLNPHYLNQKPESFHGETRDQRLEEFIKMNPGVPVVGLPEGTALKYSKGILQYLGDVPGVLFQSDEQGNTLKREIGKEDALDFLLG</sequence>
<name>A0A9X2XZB3_9BACT</name>
<dbReference type="NCBIfam" id="NF003642">
    <property type="entry name" value="PRK05282.1"/>
    <property type="match status" value="1"/>
</dbReference>
<evidence type="ECO:0000313" key="5">
    <source>
        <dbReference type="EMBL" id="MCU7551985.1"/>
    </source>
</evidence>